<evidence type="ECO:0000256" key="10">
    <source>
        <dbReference type="SAM" id="MobiDB-lite"/>
    </source>
</evidence>
<feature type="transmembrane region" description="Helical" evidence="11">
    <location>
        <begin position="6"/>
        <end position="24"/>
    </location>
</feature>
<dbReference type="KEGG" id="pcre:NCTC12858_01219"/>
<dbReference type="Pfam" id="PF02233">
    <property type="entry name" value="PNTB"/>
    <property type="match status" value="3"/>
</dbReference>
<evidence type="ECO:0000256" key="11">
    <source>
        <dbReference type="SAM" id="Phobius"/>
    </source>
</evidence>
<keyword evidence="14" id="KW-1185">Reference proteome</keyword>
<dbReference type="InterPro" id="IPR034300">
    <property type="entry name" value="PNTB-like"/>
</dbReference>
<feature type="transmembrane region" description="Helical" evidence="11">
    <location>
        <begin position="56"/>
        <end position="75"/>
    </location>
</feature>
<feature type="domain" description="NADP transhydrogenase beta-like" evidence="12">
    <location>
        <begin position="10"/>
        <end position="475"/>
    </location>
</feature>
<dbReference type="Proteomes" id="UP000249300">
    <property type="component" value="Chromosome 1"/>
</dbReference>
<feature type="transmembrane region" description="Helical" evidence="11">
    <location>
        <begin position="31"/>
        <end position="50"/>
    </location>
</feature>
<keyword evidence="3 11" id="KW-0812">Transmembrane</keyword>
<feature type="domain" description="NADP transhydrogenase beta-like" evidence="12">
    <location>
        <begin position="490"/>
        <end position="659"/>
    </location>
</feature>
<dbReference type="EC" id="7.1.1.1" evidence="2"/>
<protein>
    <recommendedName>
        <fullName evidence="2">proton-translocating NAD(P)(+) transhydrogenase</fullName>
        <ecNumber evidence="2">7.1.1.1</ecNumber>
    </recommendedName>
</protein>
<dbReference type="InterPro" id="IPR029035">
    <property type="entry name" value="DHS-like_NAD/FAD-binding_dom"/>
</dbReference>
<keyword evidence="5" id="KW-1278">Translocase</keyword>
<dbReference type="Gene3D" id="3.40.50.1220">
    <property type="entry name" value="TPP-binding domain"/>
    <property type="match status" value="3"/>
</dbReference>
<accession>A0A2X4PHC9</accession>
<evidence type="ECO:0000256" key="4">
    <source>
        <dbReference type="ARBA" id="ARBA00022857"/>
    </source>
</evidence>
<proteinExistence type="predicted"/>
<dbReference type="SUPFAM" id="SSF52467">
    <property type="entry name" value="DHS-like NAD/FAD-binding domain"/>
    <property type="match status" value="3"/>
</dbReference>
<dbReference type="EMBL" id="LS483447">
    <property type="protein sequence ID" value="SQH73364.1"/>
    <property type="molecule type" value="Genomic_DNA"/>
</dbReference>
<feature type="region of interest" description="Disordered" evidence="10">
    <location>
        <begin position="661"/>
        <end position="683"/>
    </location>
</feature>
<comment type="catalytic activity">
    <reaction evidence="9">
        <text>NAD(+) + NADPH + H(+)(in) = NADH + NADP(+) + H(+)(out)</text>
        <dbReference type="Rhea" id="RHEA:47992"/>
        <dbReference type="ChEBI" id="CHEBI:15378"/>
        <dbReference type="ChEBI" id="CHEBI:57540"/>
        <dbReference type="ChEBI" id="CHEBI:57783"/>
        <dbReference type="ChEBI" id="CHEBI:57945"/>
        <dbReference type="ChEBI" id="CHEBI:58349"/>
        <dbReference type="EC" id="7.1.1.1"/>
    </reaction>
</comment>
<evidence type="ECO:0000256" key="9">
    <source>
        <dbReference type="ARBA" id="ARBA00048202"/>
    </source>
</evidence>
<keyword evidence="13" id="KW-0560">Oxidoreductase</keyword>
<evidence type="ECO:0000256" key="1">
    <source>
        <dbReference type="ARBA" id="ARBA00004141"/>
    </source>
</evidence>
<dbReference type="PANTHER" id="PTHR44758:SF1">
    <property type="entry name" value="NAD(P) TRANSHYDROGENASE SUBUNIT BETA"/>
    <property type="match status" value="1"/>
</dbReference>
<evidence type="ECO:0000256" key="6">
    <source>
        <dbReference type="ARBA" id="ARBA00022989"/>
    </source>
</evidence>
<dbReference type="PANTHER" id="PTHR44758">
    <property type="entry name" value="NAD(P) TRANSHYDROGENASE SUBUNIT BETA"/>
    <property type="match status" value="1"/>
</dbReference>
<sequence>MISTSVVIISTILSLAVLLGIAMMSRVKTAVMGNTISAFAMLVGIVLTIIHSDILSAWTIYPALIVGALIGGVMAQRVKMIQMPQLVALFNGLGGGASALVGILSASMIGFIFNTASDGYIPFIRFTSMLAIAVGMITLVGSLVAAGKLHRLLPQKPIFWPFHSVVTILSLVVTLSFIMLSQAIPQDGSMSILILGCVIFSGLFGLYFSVRVGGADMPITISLLNSLSGVAGSIAGMAIGDIFLVAVGGIVGASGLLLTQIMCRAMNRSLVSILMGVSNKPKAKQSSIKPQEQGKVSQQTAECSSDAPTQKNAGEILAAANSVIIVPGYGMALAQAQHQVKQLADELESRGACVRYAIHPVAGRMPGHMNVLLAEADVPYEKLFEMDAINDDFAKADAVVVIGANDVLNPAARDAEGTPIYGMPVLNVDQAPEVIICNFDLNPGYAGVENPLYHREKGVHLCLGDAKESLRELLKEMRGADSKADLSPKDTSSTQGPADVLAEAKNVIIVPGYGMALAQAQHQVKQLAEELESRGARVRYAIHPVAGRMPGHMNVLLAEADVPYEKLFEMDAINDHFVKTDAVVVIGANDVLNPAARDAEGTPIYGMPVLNVDQAPEVVICNFDLNPGYAGVENPLYHREKGVHLCLGDAKESLKELLKGVRGARNKAHTSSEKKNSTQSPDEVLSEAKNVIIVPGYGMALAQAQHQVKQLADELESRGACVRYAIHPVAGRMPGHMNVLLAEADVPYEKLFEMDAINDDFAKADAVVVIGANDVLNPAARDAEGTPIYGMPVLNVDQAPEVIICNFDLNPGYAGVENPLYHREKGVYLCLGDAKESLKSLISKL</sequence>
<feature type="transmembrane region" description="Helical" evidence="11">
    <location>
        <begin position="158"/>
        <end position="184"/>
    </location>
</feature>
<evidence type="ECO:0000256" key="3">
    <source>
        <dbReference type="ARBA" id="ARBA00022692"/>
    </source>
</evidence>
<evidence type="ECO:0000259" key="12">
    <source>
        <dbReference type="Pfam" id="PF02233"/>
    </source>
</evidence>
<feature type="domain" description="NADP transhydrogenase beta-like" evidence="12">
    <location>
        <begin position="667"/>
        <end position="843"/>
    </location>
</feature>
<dbReference type="AlphaFoldDB" id="A0A2X4PHC9"/>
<evidence type="ECO:0000256" key="7">
    <source>
        <dbReference type="ARBA" id="ARBA00023027"/>
    </source>
</evidence>
<name>A0A2X4PHC9_9PORP</name>
<organism evidence="13 14">
    <name type="scientific">Porphyromonas crevioricanis</name>
    <dbReference type="NCBI Taxonomy" id="393921"/>
    <lineage>
        <taxon>Bacteria</taxon>
        <taxon>Pseudomonadati</taxon>
        <taxon>Bacteroidota</taxon>
        <taxon>Bacteroidia</taxon>
        <taxon>Bacteroidales</taxon>
        <taxon>Porphyromonadaceae</taxon>
        <taxon>Porphyromonas</taxon>
    </lineage>
</organism>
<comment type="subcellular location">
    <subcellularLocation>
        <location evidence="1">Membrane</location>
        <topology evidence="1">Multi-pass membrane protein</topology>
    </subcellularLocation>
</comment>
<feature type="transmembrane region" description="Helical" evidence="11">
    <location>
        <begin position="190"/>
        <end position="210"/>
    </location>
</feature>
<reference evidence="13 14" key="1">
    <citation type="submission" date="2018-06" db="EMBL/GenBank/DDBJ databases">
        <authorList>
            <consortium name="Pathogen Informatics"/>
            <person name="Doyle S."/>
        </authorList>
    </citation>
    <scope>NUCLEOTIDE SEQUENCE [LARGE SCALE GENOMIC DNA]</scope>
    <source>
        <strain evidence="13 14">NCTC12858</strain>
    </source>
</reference>
<dbReference type="RefSeq" id="WP_111759353.1">
    <property type="nucleotide sequence ID" value="NZ_LS483447.1"/>
</dbReference>
<gene>
    <name evidence="13" type="primary">pntB</name>
    <name evidence="13" type="ORF">NCTC12858_01219</name>
</gene>
<dbReference type="GO" id="GO:0008750">
    <property type="term" value="F:proton-translocating NAD(P)+ transhydrogenase activity"/>
    <property type="evidence" value="ECO:0007669"/>
    <property type="project" value="UniProtKB-EC"/>
</dbReference>
<evidence type="ECO:0000313" key="13">
    <source>
        <dbReference type="EMBL" id="SQH73364.1"/>
    </source>
</evidence>
<feature type="transmembrane region" description="Helical" evidence="11">
    <location>
        <begin position="87"/>
        <end position="113"/>
    </location>
</feature>
<keyword evidence="6 11" id="KW-1133">Transmembrane helix</keyword>
<keyword evidence="4" id="KW-0521">NADP</keyword>
<feature type="transmembrane region" description="Helical" evidence="11">
    <location>
        <begin position="119"/>
        <end position="146"/>
    </location>
</feature>
<keyword evidence="8 11" id="KW-0472">Membrane</keyword>
<feature type="compositionally biased region" description="Polar residues" evidence="10">
    <location>
        <begin position="284"/>
        <end position="308"/>
    </location>
</feature>
<dbReference type="GO" id="GO:0016491">
    <property type="term" value="F:oxidoreductase activity"/>
    <property type="evidence" value="ECO:0007669"/>
    <property type="project" value="UniProtKB-KW"/>
</dbReference>
<evidence type="ECO:0000256" key="2">
    <source>
        <dbReference type="ARBA" id="ARBA00012943"/>
    </source>
</evidence>
<evidence type="ECO:0000313" key="14">
    <source>
        <dbReference type="Proteomes" id="UP000249300"/>
    </source>
</evidence>
<dbReference type="GO" id="GO:0016020">
    <property type="term" value="C:membrane"/>
    <property type="evidence" value="ECO:0007669"/>
    <property type="project" value="UniProtKB-SubCell"/>
</dbReference>
<evidence type="ECO:0000256" key="5">
    <source>
        <dbReference type="ARBA" id="ARBA00022967"/>
    </source>
</evidence>
<evidence type="ECO:0000256" key="8">
    <source>
        <dbReference type="ARBA" id="ARBA00023136"/>
    </source>
</evidence>
<keyword evidence="7" id="KW-0520">NAD</keyword>
<feature type="region of interest" description="Disordered" evidence="10">
    <location>
        <begin position="282"/>
        <end position="308"/>
    </location>
</feature>